<dbReference type="EMBL" id="CP024608">
    <property type="protein sequence ID" value="ATQ73145.1"/>
    <property type="molecule type" value="Genomic_DNA"/>
</dbReference>
<organism evidence="1 2">
    <name type="scientific">Massilia violaceinigra</name>
    <dbReference type="NCBI Taxonomy" id="2045208"/>
    <lineage>
        <taxon>Bacteria</taxon>
        <taxon>Pseudomonadati</taxon>
        <taxon>Pseudomonadota</taxon>
        <taxon>Betaproteobacteria</taxon>
        <taxon>Burkholderiales</taxon>
        <taxon>Oxalobacteraceae</taxon>
        <taxon>Telluria group</taxon>
        <taxon>Massilia</taxon>
    </lineage>
</organism>
<dbReference type="KEGG" id="mass:CR152_00450"/>
<evidence type="ECO:0000313" key="1">
    <source>
        <dbReference type="EMBL" id="ATQ73145.1"/>
    </source>
</evidence>
<dbReference type="InterPro" id="IPR025350">
    <property type="entry name" value="DUF4254"/>
</dbReference>
<reference evidence="1" key="1">
    <citation type="submission" date="2017-10" db="EMBL/GenBank/DDBJ databases">
        <title>Massilia psychrophilum sp. nov., a novel purple-pigmented bacterium isolated from Tianshan glacier, Xinjiang Municipality, China.</title>
        <authorList>
            <person name="Wang H."/>
        </authorList>
    </citation>
    <scope>NUCLEOTIDE SEQUENCE [LARGE SCALE GENOMIC DNA]</scope>
    <source>
        <strain evidence="1">B2</strain>
    </source>
</reference>
<accession>A0A2D2DDT1</accession>
<protein>
    <recommendedName>
        <fullName evidence="3">DUF4254 domain-containing protein</fullName>
    </recommendedName>
</protein>
<dbReference type="AlphaFoldDB" id="A0A2D2DDT1"/>
<proteinExistence type="predicted"/>
<sequence length="205" mass="22991">MLKEFDAVSLLQWHDAQLDDPCLAAPADSVLWRWVEANHRHNHLLWDEEDRARRTDAGSAAIAASKRLIDRHNQLRNDAVEAIDEALLAQLDGVVPQPGARLSSETAGAMIDRLSILALKIFHMRAQTRRTEAGAEHVSACLARLQRLVLQRHDLACCLDRLLAEVANGHAYFKIYRQFKMYNDPALNPWLYGAAPGRDRSGTAP</sequence>
<evidence type="ECO:0000313" key="2">
    <source>
        <dbReference type="Proteomes" id="UP000229897"/>
    </source>
</evidence>
<name>A0A2D2DDT1_9BURK</name>
<dbReference type="OrthoDB" id="9805817at2"/>
<dbReference type="RefSeq" id="WP_099872790.1">
    <property type="nucleotide sequence ID" value="NZ_CP024608.1"/>
</dbReference>
<evidence type="ECO:0008006" key="3">
    <source>
        <dbReference type="Google" id="ProtNLM"/>
    </source>
</evidence>
<gene>
    <name evidence="1" type="ORF">CR152_00450</name>
</gene>
<keyword evidence="2" id="KW-1185">Reference proteome</keyword>
<dbReference type="Pfam" id="PF14063">
    <property type="entry name" value="DUF4254"/>
    <property type="match status" value="1"/>
</dbReference>
<dbReference type="Proteomes" id="UP000229897">
    <property type="component" value="Chromosome"/>
</dbReference>